<gene>
    <name evidence="1" type="ORF">SDC9_96756</name>
</gene>
<reference evidence="1" key="1">
    <citation type="submission" date="2019-08" db="EMBL/GenBank/DDBJ databases">
        <authorList>
            <person name="Kucharzyk K."/>
            <person name="Murdoch R.W."/>
            <person name="Higgins S."/>
            <person name="Loffler F."/>
        </authorList>
    </citation>
    <scope>NUCLEOTIDE SEQUENCE</scope>
</reference>
<comment type="caution">
    <text evidence="1">The sequence shown here is derived from an EMBL/GenBank/DDBJ whole genome shotgun (WGS) entry which is preliminary data.</text>
</comment>
<accession>A0A645AA24</accession>
<organism evidence="1">
    <name type="scientific">bioreactor metagenome</name>
    <dbReference type="NCBI Taxonomy" id="1076179"/>
    <lineage>
        <taxon>unclassified sequences</taxon>
        <taxon>metagenomes</taxon>
        <taxon>ecological metagenomes</taxon>
    </lineage>
</organism>
<name>A0A645AA24_9ZZZZ</name>
<proteinExistence type="predicted"/>
<dbReference type="AlphaFoldDB" id="A0A645AA24"/>
<sequence length="135" mass="16342">MKRMARRSDLLCIWRKHFIRLLQHLQNDFIQTISGHIIISRRVEVSFQTITRIGSLGGFRQNSRVLCSSICQKFRIIHFRQKFLCCEVRLLFDFRCDFFDRISLSYDDFVIARLWHRTAARLKRRNDVVQTHGRR</sequence>
<evidence type="ECO:0000313" key="1">
    <source>
        <dbReference type="EMBL" id="MPM50022.1"/>
    </source>
</evidence>
<dbReference type="EMBL" id="VSSQ01012779">
    <property type="protein sequence ID" value="MPM50022.1"/>
    <property type="molecule type" value="Genomic_DNA"/>
</dbReference>
<protein>
    <submittedName>
        <fullName evidence="1">Uncharacterized protein</fullName>
    </submittedName>
</protein>